<reference evidence="2 3" key="1">
    <citation type="submission" date="2017-10" db="EMBL/GenBank/DDBJ databases">
        <title>Comparative genomics in systemic dimorphic fungi from Ajellomycetaceae.</title>
        <authorList>
            <person name="Munoz J.F."/>
            <person name="Mcewen J.G."/>
            <person name="Clay O.K."/>
            <person name="Cuomo C.A."/>
        </authorList>
    </citation>
    <scope>NUCLEOTIDE SEQUENCE [LARGE SCALE GENOMIC DNA]</scope>
    <source>
        <strain evidence="2 3">UAMH5409</strain>
    </source>
</reference>
<feature type="compositionally biased region" description="Basic residues" evidence="1">
    <location>
        <begin position="22"/>
        <end position="31"/>
    </location>
</feature>
<dbReference type="EMBL" id="PDNB01000076">
    <property type="protein sequence ID" value="PGH11202.1"/>
    <property type="molecule type" value="Genomic_DNA"/>
</dbReference>
<gene>
    <name evidence="2" type="ORF">AJ79_05044</name>
</gene>
<evidence type="ECO:0000313" key="3">
    <source>
        <dbReference type="Proteomes" id="UP000223968"/>
    </source>
</evidence>
<comment type="caution">
    <text evidence="2">The sequence shown here is derived from an EMBL/GenBank/DDBJ whole genome shotgun (WGS) entry which is preliminary data.</text>
</comment>
<proteinExistence type="predicted"/>
<evidence type="ECO:0000313" key="2">
    <source>
        <dbReference type="EMBL" id="PGH11202.1"/>
    </source>
</evidence>
<feature type="compositionally biased region" description="Basic and acidic residues" evidence="1">
    <location>
        <begin position="1"/>
        <end position="17"/>
    </location>
</feature>
<feature type="region of interest" description="Disordered" evidence="1">
    <location>
        <begin position="57"/>
        <end position="112"/>
    </location>
</feature>
<feature type="region of interest" description="Disordered" evidence="1">
    <location>
        <begin position="1"/>
        <end position="41"/>
    </location>
</feature>
<dbReference type="OrthoDB" id="4174371at2759"/>
<dbReference type="Proteomes" id="UP000223968">
    <property type="component" value="Unassembled WGS sequence"/>
</dbReference>
<sequence length="476" mass="54396">PKKDKPKKDKPKKDDSCSAKGGKGKGKKGKGGKNQCKEECRPVKVWEDNELKILQAQLGGNVKGKREVPLNISELSVGGLERRAPPKQPTTGKKPAPKKAAPKKPAGQSQSQGKIYTKDINFCGDITVSQKYPSKDMLLKLLKNGRPPKYKPRVIYSAKDPSVCDNFVLGRQPASIASKFPSGNDAKKNPDTRLEVEHVLEGQVVSNFFDNINKDDGKKFHNPYDKKGPDVDFCTYIRAYWHKTPQSLLPKLDDNLPTKSVALQLPSDKKHYDEFFLLQGAANNVKADAWVGQELVWSANDQMKKLINRKDFGQMSKPMGQTGLIRAIQKYKFVMYMYQYHTKAPVKKALVAQANRVGKKIGELDKELGSLTFKNLQSQDNKKKFEQNYTPKNLEKRWKQWMKKTTQKAIDETEDYLEKQMKHFVERKKGLEAERKKLPKNDQKKRDRYTKAIGFIKEMKTTYEKNVKKTKWTNPF</sequence>
<name>A0A2B7XRD7_9EURO</name>
<evidence type="ECO:0000256" key="1">
    <source>
        <dbReference type="SAM" id="MobiDB-lite"/>
    </source>
</evidence>
<feature type="non-terminal residue" evidence="2">
    <location>
        <position position="1"/>
    </location>
</feature>
<keyword evidence="3" id="KW-1185">Reference proteome</keyword>
<accession>A0A2B7XRD7</accession>
<organism evidence="2 3">
    <name type="scientific">Helicocarpus griseus UAMH5409</name>
    <dbReference type="NCBI Taxonomy" id="1447875"/>
    <lineage>
        <taxon>Eukaryota</taxon>
        <taxon>Fungi</taxon>
        <taxon>Dikarya</taxon>
        <taxon>Ascomycota</taxon>
        <taxon>Pezizomycotina</taxon>
        <taxon>Eurotiomycetes</taxon>
        <taxon>Eurotiomycetidae</taxon>
        <taxon>Onygenales</taxon>
        <taxon>Ajellomycetaceae</taxon>
        <taxon>Helicocarpus</taxon>
    </lineage>
</organism>
<protein>
    <submittedName>
        <fullName evidence="2">Uncharacterized protein</fullName>
    </submittedName>
</protein>
<dbReference type="AlphaFoldDB" id="A0A2B7XRD7"/>
<dbReference type="STRING" id="1447875.A0A2B7XRD7"/>